<dbReference type="PROSITE" id="PS50887">
    <property type="entry name" value="GGDEF"/>
    <property type="match status" value="1"/>
</dbReference>
<keyword evidence="2" id="KW-0812">Transmembrane</keyword>
<evidence type="ECO:0000313" key="6">
    <source>
        <dbReference type="EMBL" id="KUP91451.1"/>
    </source>
</evidence>
<dbReference type="InterPro" id="IPR043128">
    <property type="entry name" value="Rev_trsase/Diguanyl_cyclase"/>
</dbReference>
<dbReference type="Gene3D" id="3.30.70.270">
    <property type="match status" value="1"/>
</dbReference>
<dbReference type="SMART" id="SM00304">
    <property type="entry name" value="HAMP"/>
    <property type="match status" value="1"/>
</dbReference>
<protein>
    <submittedName>
        <fullName evidence="6">Cyclic di-GMP phosphodiesterase Gmr</fullName>
        <ecNumber evidence="6">3.1.4.52</ecNumber>
    </submittedName>
</protein>
<dbReference type="AlphaFoldDB" id="A0A132BSV2"/>
<dbReference type="GO" id="GO:0016020">
    <property type="term" value="C:membrane"/>
    <property type="evidence" value="ECO:0007669"/>
    <property type="project" value="InterPro"/>
</dbReference>
<comment type="caution">
    <text evidence="6">The sequence shown here is derived from an EMBL/GenBank/DDBJ whole genome shotgun (WGS) entry which is preliminary data.</text>
</comment>
<dbReference type="InterPro" id="IPR001633">
    <property type="entry name" value="EAL_dom"/>
</dbReference>
<dbReference type="EC" id="3.1.4.52" evidence="6"/>
<evidence type="ECO:0000256" key="1">
    <source>
        <dbReference type="SAM" id="Coils"/>
    </source>
</evidence>
<evidence type="ECO:0000259" key="5">
    <source>
        <dbReference type="PROSITE" id="PS50887"/>
    </source>
</evidence>
<dbReference type="InterPro" id="IPR003660">
    <property type="entry name" value="HAMP_dom"/>
</dbReference>
<dbReference type="Pfam" id="PF00672">
    <property type="entry name" value="HAMP"/>
    <property type="match status" value="1"/>
</dbReference>
<dbReference type="Pfam" id="PF00563">
    <property type="entry name" value="EAL"/>
    <property type="match status" value="1"/>
</dbReference>
<dbReference type="SUPFAM" id="SSF55073">
    <property type="entry name" value="Nucleotide cyclase"/>
    <property type="match status" value="1"/>
</dbReference>
<keyword evidence="2" id="KW-0472">Membrane</keyword>
<reference evidence="6 7" key="1">
    <citation type="submission" date="2015-12" db="EMBL/GenBank/DDBJ databases">
        <title>Genome sequence of the marine Rhodobacteraceae strain O3.65, Candidatus Tritonibacter horizontis.</title>
        <authorList>
            <person name="Poehlein A."/>
            <person name="Giebel H.A."/>
            <person name="Voget S."/>
            <person name="Brinkhoff T."/>
        </authorList>
    </citation>
    <scope>NUCLEOTIDE SEQUENCE [LARGE SCALE GENOMIC DNA]</scope>
    <source>
        <strain evidence="6 7">O3.65</strain>
    </source>
</reference>
<evidence type="ECO:0000256" key="2">
    <source>
        <dbReference type="SAM" id="Phobius"/>
    </source>
</evidence>
<dbReference type="FunFam" id="3.30.70.270:FF:000001">
    <property type="entry name" value="Diguanylate cyclase domain protein"/>
    <property type="match status" value="1"/>
</dbReference>
<dbReference type="GO" id="GO:0071111">
    <property type="term" value="F:cyclic-guanylate-specific phosphodiesterase activity"/>
    <property type="evidence" value="ECO:0007669"/>
    <property type="project" value="UniProtKB-EC"/>
</dbReference>
<dbReference type="CDD" id="cd06225">
    <property type="entry name" value="HAMP"/>
    <property type="match status" value="1"/>
</dbReference>
<dbReference type="PROSITE" id="PS50885">
    <property type="entry name" value="HAMP"/>
    <property type="match status" value="1"/>
</dbReference>
<dbReference type="CDD" id="cd01948">
    <property type="entry name" value="EAL"/>
    <property type="match status" value="1"/>
</dbReference>
<dbReference type="PANTHER" id="PTHR44757:SF2">
    <property type="entry name" value="BIOFILM ARCHITECTURE MAINTENANCE PROTEIN MBAA"/>
    <property type="match status" value="1"/>
</dbReference>
<dbReference type="EMBL" id="LPUY01000095">
    <property type="protein sequence ID" value="KUP91451.1"/>
    <property type="molecule type" value="Genomic_DNA"/>
</dbReference>
<feature type="domain" description="GGDEF" evidence="5">
    <location>
        <begin position="294"/>
        <end position="427"/>
    </location>
</feature>
<dbReference type="CDD" id="cd01949">
    <property type="entry name" value="GGDEF"/>
    <property type="match status" value="1"/>
</dbReference>
<keyword evidence="6" id="KW-0378">Hydrolase</keyword>
<sequence>MSIKRRILGPIIFLMLIGVVGASWISLAAVQTQNEIEHADSETLRTLRATERAQRILEESKVQLHRFLEFNSVTHPSAIAMQQQKFVAAFEDVWAEVRAAEGSQRQKEMVARVEQQFNVWNTEASIALGLIPDSQVPSHSRLNQLAERLELSLVALEQQVRLSAAQANQTARRGYIRQVAVVFVSMIAIFLLAGSAFLGFGSQLAASLTRLGTAMERIRSGDYDTTVRDLCRQDEVGQIARGVSAFCHTLRDLSTAKSRIEHLALHDQLTNLPNRRALQEHLSDCLDADHKAKHRTAVLHVDLDRFKQINDLLGHAAGDEVLRHAARAMLAEIREGDMTARVGGDEFVIVLQDTKDAAQVEALALRIIEAITQPIELWGEFVNVGASIGIAFVEDTEKDPARVLSNADIALYVAKSEGRGRASFYNDATRARFEGNMALLKDLRAGLDNGEIMAFYQPQVDGRTGEILGFEALARWQHPERGMLDPGVFITLAFEHGLGDRLTATIVTQAIAAMQDWRKRGLPAPNVSVNFSAKQLRDGGLVEFLDDALFAAALQPEDLNIEVLESVLFGDGVDPALNTIAKLQKRGYKIELDDFGTGHASISNLRRFKVDGVKIDRDFISGVDQDAEQEMILRTLIDLCRNLDIECLAEGVETEAEMDKLLQLGCHKFQGYGIARPMPKSAVEDWLEDRRDTTSMARAL</sequence>
<dbReference type="SMART" id="SM00267">
    <property type="entry name" value="GGDEF"/>
    <property type="match status" value="1"/>
</dbReference>
<dbReference type="NCBIfam" id="TIGR00254">
    <property type="entry name" value="GGDEF"/>
    <property type="match status" value="1"/>
</dbReference>
<name>A0A132BSV2_9RHOB</name>
<dbReference type="Gene3D" id="3.20.20.450">
    <property type="entry name" value="EAL domain"/>
    <property type="match status" value="1"/>
</dbReference>
<dbReference type="SMART" id="SM00052">
    <property type="entry name" value="EAL"/>
    <property type="match status" value="1"/>
</dbReference>
<feature type="transmembrane region" description="Helical" evidence="2">
    <location>
        <begin position="179"/>
        <end position="200"/>
    </location>
</feature>
<dbReference type="SUPFAM" id="SSF141868">
    <property type="entry name" value="EAL domain-like"/>
    <property type="match status" value="1"/>
</dbReference>
<dbReference type="PROSITE" id="PS50883">
    <property type="entry name" value="EAL"/>
    <property type="match status" value="1"/>
</dbReference>
<dbReference type="SUPFAM" id="SSF158472">
    <property type="entry name" value="HAMP domain-like"/>
    <property type="match status" value="1"/>
</dbReference>
<dbReference type="InterPro" id="IPR029787">
    <property type="entry name" value="Nucleotide_cyclase"/>
</dbReference>
<dbReference type="OrthoDB" id="9814202at2"/>
<dbReference type="Pfam" id="PF00990">
    <property type="entry name" value="GGDEF"/>
    <property type="match status" value="1"/>
</dbReference>
<keyword evidence="2" id="KW-1133">Transmembrane helix</keyword>
<dbReference type="RefSeq" id="WP_068246962.1">
    <property type="nucleotide sequence ID" value="NZ_LPUY01000095.1"/>
</dbReference>
<organism evidence="6 7">
    <name type="scientific">Tritonibacter horizontis</name>
    <dbReference type="NCBI Taxonomy" id="1768241"/>
    <lineage>
        <taxon>Bacteria</taxon>
        <taxon>Pseudomonadati</taxon>
        <taxon>Pseudomonadota</taxon>
        <taxon>Alphaproteobacteria</taxon>
        <taxon>Rhodobacterales</taxon>
        <taxon>Paracoccaceae</taxon>
        <taxon>Tritonibacter</taxon>
    </lineage>
</organism>
<dbReference type="PANTHER" id="PTHR44757">
    <property type="entry name" value="DIGUANYLATE CYCLASE DGCP"/>
    <property type="match status" value="1"/>
</dbReference>
<dbReference type="Gene3D" id="6.10.340.10">
    <property type="match status" value="1"/>
</dbReference>
<dbReference type="PATRIC" id="fig|1768241.3.peg.3772"/>
<feature type="domain" description="EAL" evidence="3">
    <location>
        <begin position="436"/>
        <end position="691"/>
    </location>
</feature>
<dbReference type="Proteomes" id="UP000068382">
    <property type="component" value="Unassembled WGS sequence"/>
</dbReference>
<keyword evidence="7" id="KW-1185">Reference proteome</keyword>
<keyword evidence="1" id="KW-0175">Coiled coil</keyword>
<dbReference type="InterPro" id="IPR000160">
    <property type="entry name" value="GGDEF_dom"/>
</dbReference>
<evidence type="ECO:0000259" key="4">
    <source>
        <dbReference type="PROSITE" id="PS50885"/>
    </source>
</evidence>
<dbReference type="InterPro" id="IPR035919">
    <property type="entry name" value="EAL_sf"/>
</dbReference>
<evidence type="ECO:0000259" key="3">
    <source>
        <dbReference type="PROSITE" id="PS50883"/>
    </source>
</evidence>
<feature type="coiled-coil region" evidence="1">
    <location>
        <begin position="139"/>
        <end position="166"/>
    </location>
</feature>
<dbReference type="GO" id="GO:0007165">
    <property type="term" value="P:signal transduction"/>
    <property type="evidence" value="ECO:0007669"/>
    <property type="project" value="InterPro"/>
</dbReference>
<feature type="domain" description="HAMP" evidence="4">
    <location>
        <begin position="202"/>
        <end position="255"/>
    </location>
</feature>
<proteinExistence type="predicted"/>
<dbReference type="InterPro" id="IPR052155">
    <property type="entry name" value="Biofilm_reg_signaling"/>
</dbReference>
<evidence type="ECO:0000313" key="7">
    <source>
        <dbReference type="Proteomes" id="UP000068382"/>
    </source>
</evidence>
<gene>
    <name evidence="6" type="primary">gmr_4</name>
    <name evidence="6" type="ORF">TRIHO_36140</name>
</gene>
<accession>A0A132BSV2</accession>